<evidence type="ECO:0000256" key="1">
    <source>
        <dbReference type="ARBA" id="ARBA00023186"/>
    </source>
</evidence>
<proteinExistence type="predicted"/>
<reference evidence="4" key="2">
    <citation type="submission" date="2018-07" db="EMBL/GenBank/DDBJ databases">
        <authorList>
            <person name="Quirk P.G."/>
            <person name="Krulwich T.A."/>
        </authorList>
    </citation>
    <scope>NUCLEOTIDE SEQUENCE</scope>
</reference>
<dbReference type="InterPro" id="IPR001623">
    <property type="entry name" value="DnaJ_domain"/>
</dbReference>
<dbReference type="PROSITE" id="PS50076">
    <property type="entry name" value="DNAJ_2"/>
    <property type="match status" value="1"/>
</dbReference>
<accession>A0A336LD46</accession>
<name>A0A336LD46_CULSO</name>
<evidence type="ECO:0000313" key="3">
    <source>
        <dbReference type="EMBL" id="SSX15756.1"/>
    </source>
</evidence>
<dbReference type="CDD" id="cd06257">
    <property type="entry name" value="DnaJ"/>
    <property type="match status" value="1"/>
</dbReference>
<organism evidence="3">
    <name type="scientific">Culicoides sonorensis</name>
    <name type="common">Biting midge</name>
    <dbReference type="NCBI Taxonomy" id="179676"/>
    <lineage>
        <taxon>Eukaryota</taxon>
        <taxon>Metazoa</taxon>
        <taxon>Ecdysozoa</taxon>
        <taxon>Arthropoda</taxon>
        <taxon>Hexapoda</taxon>
        <taxon>Insecta</taxon>
        <taxon>Pterygota</taxon>
        <taxon>Neoptera</taxon>
        <taxon>Endopterygota</taxon>
        <taxon>Diptera</taxon>
        <taxon>Nematocera</taxon>
        <taxon>Chironomoidea</taxon>
        <taxon>Ceratopogonidae</taxon>
        <taxon>Ceratopogoninae</taxon>
        <taxon>Culicoides</taxon>
        <taxon>Monoculicoides</taxon>
    </lineage>
</organism>
<protein>
    <submittedName>
        <fullName evidence="3">CSON009099 protein</fullName>
    </submittedName>
</protein>
<dbReference type="InterPro" id="IPR043183">
    <property type="entry name" value="DNJB2/6-like"/>
</dbReference>
<dbReference type="Pfam" id="PF00226">
    <property type="entry name" value="DnaJ"/>
    <property type="match status" value="1"/>
</dbReference>
<sequence>MVDYYKTLEVPKNATEAEIKKAYRKLALKWHPDKNPDNADESHKKFKEISEAYEVLSDNRETNNSDYYSSYRNGYPSSGSRSQTRHFGGHSFTFRGLFESTPFYRFFEKKRRVYDQYGKEGLGQNGERHHRHRRTHGSYENGYEPFFESFSFRDPEEVFREFFGSSPFDSIFRGNHFNSTVPATRGGHQYISVPMFQPFGNFDQFFNDSFSTNCMSMNGNGAAVKRTSTSTTFANGKKITTKRVFENGIETVMKYENDVLKTKTVNGVPQAISYNH</sequence>
<keyword evidence="1" id="KW-0143">Chaperone</keyword>
<dbReference type="AlphaFoldDB" id="A0A336LD46"/>
<dbReference type="EMBL" id="UFQS01003550">
    <property type="protein sequence ID" value="SSX15756.1"/>
    <property type="molecule type" value="Genomic_DNA"/>
</dbReference>
<dbReference type="PANTHER" id="PTHR45168:SF3">
    <property type="entry name" value="DNAJ HEAT SHOCK PROTEIN FAMILY (HSP40) MEMBER B2"/>
    <property type="match status" value="1"/>
</dbReference>
<dbReference type="PANTHER" id="PTHR45168">
    <property type="entry name" value="DNAJ HOMOLOG SUBFAMILY B MEMBER 2"/>
    <property type="match status" value="1"/>
</dbReference>
<dbReference type="Gene3D" id="1.10.287.110">
    <property type="entry name" value="DnaJ domain"/>
    <property type="match status" value="1"/>
</dbReference>
<dbReference type="SMART" id="SM00271">
    <property type="entry name" value="DnaJ"/>
    <property type="match status" value="1"/>
</dbReference>
<dbReference type="GO" id="GO:0051082">
    <property type="term" value="F:unfolded protein binding"/>
    <property type="evidence" value="ECO:0007669"/>
    <property type="project" value="InterPro"/>
</dbReference>
<gene>
    <name evidence="3" type="primary">CSON009099</name>
</gene>
<dbReference type="OMA" id="HHRFRSP"/>
<dbReference type="EMBL" id="UFQT01003550">
    <property type="protein sequence ID" value="SSX35108.1"/>
    <property type="molecule type" value="Genomic_DNA"/>
</dbReference>
<reference evidence="3" key="1">
    <citation type="submission" date="2018-04" db="EMBL/GenBank/DDBJ databases">
        <authorList>
            <person name="Go L.Y."/>
            <person name="Mitchell J.A."/>
        </authorList>
    </citation>
    <scope>NUCLEOTIDE SEQUENCE</scope>
    <source>
        <tissue evidence="3">Whole organism</tissue>
    </source>
</reference>
<evidence type="ECO:0000259" key="2">
    <source>
        <dbReference type="PROSITE" id="PS50076"/>
    </source>
</evidence>
<dbReference type="VEuPathDB" id="VectorBase:CSON009099"/>
<dbReference type="GO" id="GO:0030544">
    <property type="term" value="F:Hsp70 protein binding"/>
    <property type="evidence" value="ECO:0007669"/>
    <property type="project" value="InterPro"/>
</dbReference>
<evidence type="ECO:0000313" key="4">
    <source>
        <dbReference type="EMBL" id="SSX35108.1"/>
    </source>
</evidence>
<feature type="domain" description="J" evidence="2">
    <location>
        <begin position="3"/>
        <end position="118"/>
    </location>
</feature>
<dbReference type="SUPFAM" id="SSF46565">
    <property type="entry name" value="Chaperone J-domain"/>
    <property type="match status" value="1"/>
</dbReference>
<dbReference type="InterPro" id="IPR036869">
    <property type="entry name" value="J_dom_sf"/>
</dbReference>
<dbReference type="PRINTS" id="PR00625">
    <property type="entry name" value="JDOMAIN"/>
</dbReference>